<feature type="binding site" evidence="13">
    <location>
        <position position="758"/>
    </location>
    <ligand>
        <name>[4Fe-4S] cluster</name>
        <dbReference type="ChEBI" id="CHEBI:49883"/>
        <label>2</label>
    </ligand>
</feature>
<keyword evidence="7 13" id="KW-0408">Iron</keyword>
<evidence type="ECO:0000256" key="13">
    <source>
        <dbReference type="PIRSR" id="PIRSR000159-50"/>
    </source>
</evidence>
<proteinExistence type="inferred from homology"/>
<feature type="binding site" evidence="13">
    <location>
        <position position="832"/>
    </location>
    <ligand>
        <name>[4Fe-4S] cluster</name>
        <dbReference type="ChEBI" id="CHEBI:49883"/>
        <label>3</label>
    </ligand>
</feature>
<comment type="cofactor">
    <cofactor evidence="13">
        <name>[4Fe-4S] cluster</name>
        <dbReference type="ChEBI" id="CHEBI:49883"/>
    </cofactor>
    <text evidence="13">Binds 3 [4Fe-4S] clusters per subunit.</text>
</comment>
<evidence type="ECO:0000256" key="12">
    <source>
        <dbReference type="PIRSR" id="PIRSR000159-2"/>
    </source>
</evidence>
<dbReference type="InterPro" id="IPR002869">
    <property type="entry name" value="Pyrv_flavodox_OxRed_cen"/>
</dbReference>
<feature type="binding site" evidence="11">
    <location>
        <position position="115"/>
    </location>
    <ligand>
        <name>pyruvate</name>
        <dbReference type="ChEBI" id="CHEBI:15361"/>
    </ligand>
</feature>
<dbReference type="Gene3D" id="3.30.70.20">
    <property type="match status" value="1"/>
</dbReference>
<dbReference type="InterPro" id="IPR033412">
    <property type="entry name" value="PFOR_II"/>
</dbReference>
<dbReference type="Gene3D" id="3.40.50.970">
    <property type="match status" value="2"/>
</dbReference>
<feature type="binding site" evidence="11">
    <location>
        <begin position="1008"/>
        <end position="1013"/>
    </location>
    <ligand>
        <name>thiamine diphosphate</name>
        <dbReference type="ChEBI" id="CHEBI:58937"/>
    </ligand>
</feature>
<dbReference type="PROSITE" id="PS51379">
    <property type="entry name" value="4FE4S_FER_2"/>
    <property type="match status" value="2"/>
</dbReference>
<reference evidence="15 16" key="1">
    <citation type="submission" date="2018-01" db="EMBL/GenBank/DDBJ databases">
        <title>Novel co-symbiosis in the lucinid bivalve Phacoides pectinatus.</title>
        <authorList>
            <person name="Lim S.J."/>
            <person name="Davis B.G."/>
            <person name="Gill D.E."/>
            <person name="Engel A.S."/>
            <person name="Anderson L.C."/>
            <person name="Campbell B.J."/>
        </authorList>
    </citation>
    <scope>NUCLEOTIDE SEQUENCE [LARGE SCALE GENOMIC DNA]</scope>
    <source>
        <strain evidence="15">N3_P5</strain>
    </source>
</reference>
<dbReference type="InterPro" id="IPR037112">
    <property type="entry name" value="Pyrv-flavodox_OxR_EKR_sf"/>
</dbReference>
<dbReference type="GO" id="GO:0005506">
    <property type="term" value="F:iron ion binding"/>
    <property type="evidence" value="ECO:0007669"/>
    <property type="project" value="InterPro"/>
</dbReference>
<keyword evidence="5 10" id="KW-0249">Electron transport</keyword>
<evidence type="ECO:0000256" key="4">
    <source>
        <dbReference type="ARBA" id="ARBA00022723"/>
    </source>
</evidence>
<evidence type="ECO:0000313" key="15">
    <source>
        <dbReference type="EMBL" id="PUD98797.1"/>
    </source>
</evidence>
<evidence type="ECO:0000256" key="11">
    <source>
        <dbReference type="PIRSR" id="PIRSR000159-1"/>
    </source>
</evidence>
<feature type="site" description="Important for catalytic activity" evidence="12">
    <location>
        <position position="1013"/>
    </location>
</feature>
<evidence type="ECO:0000256" key="10">
    <source>
        <dbReference type="PIRNR" id="PIRNR000159"/>
    </source>
</evidence>
<feature type="site" description="Important for catalytic activity" evidence="12">
    <location>
        <position position="65"/>
    </location>
</feature>
<dbReference type="SUPFAM" id="SSF53323">
    <property type="entry name" value="Pyruvate-ferredoxin oxidoreductase, PFOR, domain III"/>
    <property type="match status" value="1"/>
</dbReference>
<dbReference type="PANTHER" id="PTHR32154:SF0">
    <property type="entry name" value="PYRUVATE-FLAVODOXIN OXIDOREDUCTASE-RELATED"/>
    <property type="match status" value="1"/>
</dbReference>
<evidence type="ECO:0000256" key="1">
    <source>
        <dbReference type="ARBA" id="ARBA00009032"/>
    </source>
</evidence>
<evidence type="ECO:0000256" key="9">
    <source>
        <dbReference type="ARBA" id="ARBA00048963"/>
    </source>
</evidence>
<dbReference type="GO" id="GO:0022900">
    <property type="term" value="P:electron transport chain"/>
    <property type="evidence" value="ECO:0007669"/>
    <property type="project" value="InterPro"/>
</dbReference>
<sequence length="1196" mass="131152">MQESTMVIVDGNEAAAQIAHLTNEVIAIYPITPASPMGEWADEWSSLKRPNLWGTVPDVIEMQSEAGAAAAIHGALQAGSLATTFTASQGLLLMIPSMYKIAGELTPMVLHVSARSLAAQALSIFGDHSDVMACRATGFAMLCSNSVQEVMDFALLAQAASLESRIPFVHFFDGFRISHEVSKITRVESDQVRALIDEEAVEAHRRRGLNPDHPVIRGTSQNPDVYFQGRESVNAYYQKLPSILQGLMDRFAELTGRRYHLFDYHGDPEAQRVICLMGSGAGAAAEMVDDLVARGERVGLLKVRLFRPFAADALLGALPASARRIAVLDRTKEPGADGEPLYKDILGALAQAFTRGGRSDMPLVIGGRFGLSSKEFTPAMVQAVFEHLKAERPHTPFTIGIHDDLGGTSLEWDPAQLPAAAREMTCALFYGLGSDGTVSANKNSIKIIGEQTDRYVQGYFQYDSKKAGAVTISHLRFGPRPIHSTYLIGDHQAAFVACHQPTFIGRYPMLDKAAPGATFLLNTATPPEQIWDQLPRAMQQQMIDKRIHFYVIDAYGVADATGMGRRINTIMQTCFFAISGVLEPSRAIELIKQAVEKSYGRKGRKLLERNFAAIDGSVERLHRVEIPQHLSGHEQPRPIVSPQAPAFVREVTATIIAGRGDELRVSQIPDDGSWPLGSAAWEKRDLARELPRWEPDICTHCGKCPLICPHAAIRSKLFRLELTADAPEPFLHRQIKGKVFEEGWHISYQVAPEDCTGCGLCVEICPIKDKKNPGRKALNMTADPAYKRQEIANWAFFAALPEYDRSRIKVTTLKGSMLMQPLFEFSGACVGCGETPYVKLATQLFGDRMIIANATGCSSIYGGNLPTTPYTTDPDGRGPAWNNSLFEDTAEFGLGIRLAVDKQAAHARELLQQLTDAIDPGLRERLLENPQPDEAGIHQQREDVRQLKRILEATPGEAARKLLALADMLVKKSVWSFGGDGWAYDIGYGGVDHALSSGRNLNLLVLDTEVYSNTGGQTSKATPLGAVAKFSAAGKPTMKKDLALMAMAYGNVYVAQIALGAKDVQTLRAFLDAESYDGPSLIIAYSPCIAHGIDMANNISHQELAVNSGHWPLFRFDPRKARAGENPLHMDSREPSIPYRDFAASETRFSVLMRTHPEEAERYLKQAQEEVKSRFLLYHQLAELAINPDPAAKGAQ</sequence>
<dbReference type="EMBL" id="PQCO01000287">
    <property type="protein sequence ID" value="PUD98797.1"/>
    <property type="molecule type" value="Genomic_DNA"/>
</dbReference>
<dbReference type="Pfam" id="PF10371">
    <property type="entry name" value="EKR"/>
    <property type="match status" value="1"/>
</dbReference>
<evidence type="ECO:0000313" key="16">
    <source>
        <dbReference type="Proteomes" id="UP000250928"/>
    </source>
</evidence>
<dbReference type="Gene3D" id="4.10.780.10">
    <property type="entry name" value="Pyruvate-flavodoxin oxidoreductase, EKR domain"/>
    <property type="match status" value="1"/>
</dbReference>
<keyword evidence="4 13" id="KW-0479">Metal-binding</keyword>
<keyword evidence="15" id="KW-0670">Pyruvate</keyword>
<dbReference type="InterPro" id="IPR050722">
    <property type="entry name" value="Pyruvate:ferred/Flavod_OxRd"/>
</dbReference>
<name>A0A6N4DP80_9GAMM</name>
<dbReference type="PROSITE" id="PS00198">
    <property type="entry name" value="4FE4S_FER_1"/>
    <property type="match status" value="1"/>
</dbReference>
<feature type="binding site" evidence="13">
    <location>
        <position position="761"/>
    </location>
    <ligand>
        <name>[4Fe-4S] cluster</name>
        <dbReference type="ChEBI" id="CHEBI:49883"/>
        <label>2</label>
    </ligand>
</feature>
<feature type="site" description="Important for catalytic activity" evidence="12">
    <location>
        <position position="32"/>
    </location>
</feature>
<comment type="function">
    <text evidence="10">Oxidoreductase required for the transfer of electrons from pyruvate to flavodoxin.</text>
</comment>
<dbReference type="FunFam" id="3.40.50.970:FF:000012">
    <property type="entry name" value="Pyruvate:ferredoxin (Flavodoxin) oxidoreductase"/>
    <property type="match status" value="1"/>
</dbReference>
<evidence type="ECO:0000256" key="3">
    <source>
        <dbReference type="ARBA" id="ARBA00022485"/>
    </source>
</evidence>
<dbReference type="GO" id="GO:0006979">
    <property type="term" value="P:response to oxidative stress"/>
    <property type="evidence" value="ECO:0007669"/>
    <property type="project" value="TreeGrafter"/>
</dbReference>
<feature type="binding site" evidence="13">
    <location>
        <position position="708"/>
    </location>
    <ligand>
        <name>[4Fe-4S] cluster</name>
        <dbReference type="ChEBI" id="CHEBI:49883"/>
        <label>2</label>
    </ligand>
</feature>
<dbReference type="Pfam" id="PF01558">
    <property type="entry name" value="POR"/>
    <property type="match status" value="1"/>
</dbReference>
<organism evidence="15 16">
    <name type="scientific">Candidatus Sedimenticola endophacoides</name>
    <dbReference type="NCBI Taxonomy" id="2548426"/>
    <lineage>
        <taxon>Bacteria</taxon>
        <taxon>Pseudomonadati</taxon>
        <taxon>Pseudomonadota</taxon>
        <taxon>Gammaproteobacteria</taxon>
        <taxon>Chromatiales</taxon>
        <taxon>Sedimenticolaceae</taxon>
        <taxon>Sedimenticola</taxon>
    </lineage>
</organism>
<feature type="site" description="Important for catalytic activity" evidence="12">
    <location>
        <position position="115"/>
    </location>
</feature>
<dbReference type="Proteomes" id="UP000250928">
    <property type="component" value="Unassembled WGS sequence"/>
</dbReference>
<dbReference type="FunFam" id="3.40.920.10:FF:000001">
    <property type="entry name" value="Pyruvate:ferredoxin (Flavodoxin) oxidoreductase"/>
    <property type="match status" value="1"/>
</dbReference>
<evidence type="ECO:0000256" key="8">
    <source>
        <dbReference type="ARBA" id="ARBA00023014"/>
    </source>
</evidence>
<feature type="binding site" evidence="11">
    <location>
        <position position="65"/>
    </location>
    <ligand>
        <name>thiamine diphosphate</name>
        <dbReference type="ChEBI" id="CHEBI:58937"/>
    </ligand>
</feature>
<dbReference type="InterPro" id="IPR019456">
    <property type="entry name" value="Pyrv-flavodox_OxRtase_EKR"/>
</dbReference>
<dbReference type="InterPro" id="IPR019752">
    <property type="entry name" value="Pyrv/ketoisovalerate_OxRed_cat"/>
</dbReference>
<feature type="binding site" evidence="13">
    <location>
        <position position="698"/>
    </location>
    <ligand>
        <name>[4Fe-4S] cluster</name>
        <dbReference type="ChEBI" id="CHEBI:49883"/>
        <label>1</label>
    </ligand>
</feature>
<dbReference type="SUPFAM" id="SSF52922">
    <property type="entry name" value="TK C-terminal domain-like"/>
    <property type="match status" value="1"/>
</dbReference>
<evidence type="ECO:0000256" key="7">
    <source>
        <dbReference type="ARBA" id="ARBA00023004"/>
    </source>
</evidence>
<protein>
    <recommendedName>
        <fullName evidence="10">Pyruvate-flavodoxin oxidoreductase</fullName>
        <ecNumber evidence="10">1.2.7.-</ecNumber>
    </recommendedName>
</protein>
<feature type="binding site" evidence="11">
    <location>
        <position position="32"/>
    </location>
    <ligand>
        <name>pyruvate</name>
        <dbReference type="ChEBI" id="CHEBI:15361"/>
    </ligand>
</feature>
<comment type="catalytic activity">
    <reaction evidence="9 10">
        <text>oxidized [flavodoxin] + pyruvate + CoA + 2 H(+) = reduced [flavodoxin] + acetyl-CoA + CO2</text>
        <dbReference type="Rhea" id="RHEA:44140"/>
        <dbReference type="Rhea" id="RHEA-COMP:10622"/>
        <dbReference type="Rhea" id="RHEA-COMP:10623"/>
        <dbReference type="ChEBI" id="CHEBI:15361"/>
        <dbReference type="ChEBI" id="CHEBI:15378"/>
        <dbReference type="ChEBI" id="CHEBI:16526"/>
        <dbReference type="ChEBI" id="CHEBI:57287"/>
        <dbReference type="ChEBI" id="CHEBI:57288"/>
        <dbReference type="ChEBI" id="CHEBI:57618"/>
        <dbReference type="ChEBI" id="CHEBI:58210"/>
    </reaction>
</comment>
<feature type="binding site" evidence="11">
    <location>
        <begin position="979"/>
        <end position="982"/>
    </location>
    <ligand>
        <name>thiamine diphosphate</name>
        <dbReference type="ChEBI" id="CHEBI:58937"/>
    </ligand>
</feature>
<comment type="caution">
    <text evidence="15">The sequence shown here is derived from an EMBL/GenBank/DDBJ whole genome shotgun (WGS) entry which is preliminary data.</text>
</comment>
<dbReference type="Pfam" id="PF12838">
    <property type="entry name" value="Fer4_7"/>
    <property type="match status" value="1"/>
</dbReference>
<keyword evidence="8 13" id="KW-0411">Iron-sulfur</keyword>
<dbReference type="Pfam" id="PF01855">
    <property type="entry name" value="POR_N"/>
    <property type="match status" value="1"/>
</dbReference>
<feature type="binding site" evidence="11">
    <location>
        <position position="857"/>
    </location>
    <ligand>
        <name>thiamine diphosphate</name>
        <dbReference type="ChEBI" id="CHEBI:58937"/>
    </ligand>
</feature>
<feature type="binding site" evidence="13">
    <location>
        <position position="755"/>
    </location>
    <ligand>
        <name>[4Fe-4S] cluster</name>
        <dbReference type="ChEBI" id="CHEBI:49883"/>
        <label>2</label>
    </ligand>
</feature>
<feature type="domain" description="4Fe-4S ferredoxin-type" evidence="14">
    <location>
        <begin position="746"/>
        <end position="776"/>
    </location>
</feature>
<feature type="binding site" evidence="13">
    <location>
        <position position="765"/>
    </location>
    <ligand>
        <name>[4Fe-4S] cluster</name>
        <dbReference type="ChEBI" id="CHEBI:49883"/>
        <label>1</label>
    </ligand>
</feature>
<feature type="binding site" evidence="13">
    <location>
        <position position="829"/>
    </location>
    <ligand>
        <name>[4Fe-4S] cluster</name>
        <dbReference type="ChEBI" id="CHEBI:49883"/>
        <label>3</label>
    </ligand>
</feature>
<dbReference type="Pfam" id="PF17147">
    <property type="entry name" value="PFOR_II"/>
    <property type="match status" value="1"/>
</dbReference>
<dbReference type="InterPro" id="IPR002880">
    <property type="entry name" value="Pyrv_Fd/Flavodoxin_OxRdtase_N"/>
</dbReference>
<keyword evidence="2 10" id="KW-0813">Transport</keyword>
<dbReference type="FunFam" id="3.40.50.970:FF:000041">
    <property type="entry name" value="Pyruvate:ferredoxin (Flavodoxin) oxidoreductase"/>
    <property type="match status" value="1"/>
</dbReference>
<evidence type="ECO:0000256" key="2">
    <source>
        <dbReference type="ARBA" id="ARBA00022448"/>
    </source>
</evidence>
<dbReference type="SMART" id="SM00890">
    <property type="entry name" value="EKR"/>
    <property type="match status" value="1"/>
</dbReference>
<dbReference type="FunFam" id="3.40.50.920:FF:000007">
    <property type="entry name" value="Pyruvate:ferredoxin (Flavodoxin) oxidoreductase"/>
    <property type="match status" value="1"/>
</dbReference>
<dbReference type="GO" id="GO:0051539">
    <property type="term" value="F:4 iron, 4 sulfur cluster binding"/>
    <property type="evidence" value="ECO:0007669"/>
    <property type="project" value="UniProtKB-KW"/>
</dbReference>
<dbReference type="InterPro" id="IPR029061">
    <property type="entry name" value="THDP-binding"/>
</dbReference>
<feature type="domain" description="4Fe-4S ferredoxin-type" evidence="14">
    <location>
        <begin position="689"/>
        <end position="718"/>
    </location>
</feature>
<feature type="binding site" evidence="11">
    <location>
        <position position="834"/>
    </location>
    <ligand>
        <name>thiamine diphosphate</name>
        <dbReference type="ChEBI" id="CHEBI:58937"/>
    </ligand>
</feature>
<dbReference type="InterPro" id="IPR017896">
    <property type="entry name" value="4Fe4S_Fe-S-bd"/>
</dbReference>
<keyword evidence="3 13" id="KW-0004">4Fe-4S</keyword>
<feature type="binding site" evidence="13">
    <location>
        <position position="857"/>
    </location>
    <ligand>
        <name>[4Fe-4S] cluster</name>
        <dbReference type="ChEBI" id="CHEBI:49883"/>
        <label>3</label>
    </ligand>
</feature>
<accession>A0A6N4DP80</accession>
<dbReference type="SUPFAM" id="SSF52518">
    <property type="entry name" value="Thiamin diphosphate-binding fold (THDP-binding)"/>
    <property type="match status" value="2"/>
</dbReference>
<evidence type="ECO:0000256" key="5">
    <source>
        <dbReference type="ARBA" id="ARBA00022982"/>
    </source>
</evidence>
<dbReference type="PIRSF" id="PIRSF000159">
    <property type="entry name" value="NifJ"/>
    <property type="match status" value="1"/>
</dbReference>
<feature type="binding site" evidence="13">
    <location>
        <position position="704"/>
    </location>
    <ligand>
        <name>[4Fe-4S] cluster</name>
        <dbReference type="ChEBI" id="CHEBI:49883"/>
        <label>1</label>
    </ligand>
</feature>
<dbReference type="InterPro" id="IPR011895">
    <property type="entry name" value="Pyrv_flavodox_OxRed"/>
</dbReference>
<keyword evidence="6 10" id="KW-0560">Oxidoreductase</keyword>
<feature type="binding site" evidence="13">
    <location>
        <position position="701"/>
    </location>
    <ligand>
        <name>[4Fe-4S] cluster</name>
        <dbReference type="ChEBI" id="CHEBI:49883"/>
        <label>1</label>
    </ligand>
</feature>
<dbReference type="CDD" id="cd03377">
    <property type="entry name" value="TPP_PFOR_PNO"/>
    <property type="match status" value="1"/>
</dbReference>
<evidence type="ECO:0000259" key="14">
    <source>
        <dbReference type="PROSITE" id="PS51379"/>
    </source>
</evidence>
<evidence type="ECO:0000256" key="6">
    <source>
        <dbReference type="ARBA" id="ARBA00023002"/>
    </source>
</evidence>
<dbReference type="SUPFAM" id="SSF54862">
    <property type="entry name" value="4Fe-4S ferredoxins"/>
    <property type="match status" value="1"/>
</dbReference>
<dbReference type="InterPro" id="IPR017900">
    <property type="entry name" value="4Fe4S_Fe_S_CS"/>
</dbReference>
<dbReference type="EC" id="1.2.7.-" evidence="10"/>
<dbReference type="PANTHER" id="PTHR32154">
    <property type="entry name" value="PYRUVATE-FLAVODOXIN OXIDOREDUCTASE-RELATED"/>
    <property type="match status" value="1"/>
</dbReference>
<dbReference type="AlphaFoldDB" id="A0A6N4DP80"/>
<dbReference type="CDD" id="cd07034">
    <property type="entry name" value="TPP_PYR_PFOR_IOR-alpha_like"/>
    <property type="match status" value="1"/>
</dbReference>
<dbReference type="InterPro" id="IPR009014">
    <property type="entry name" value="Transketo_C/PFOR_II"/>
</dbReference>
<dbReference type="GO" id="GO:0016903">
    <property type="term" value="F:oxidoreductase activity, acting on the aldehyde or oxo group of donors"/>
    <property type="evidence" value="ECO:0007669"/>
    <property type="project" value="InterPro"/>
</dbReference>
<dbReference type="Gene3D" id="3.40.920.10">
    <property type="entry name" value="Pyruvate-ferredoxin oxidoreductase, PFOR, domain III"/>
    <property type="match status" value="1"/>
</dbReference>
<feature type="binding site" evidence="13">
    <location>
        <position position="1088"/>
    </location>
    <ligand>
        <name>[4Fe-4S] cluster</name>
        <dbReference type="ChEBI" id="CHEBI:49883"/>
        <label>3</label>
    </ligand>
</feature>
<dbReference type="Gene3D" id="3.40.50.920">
    <property type="match status" value="1"/>
</dbReference>
<dbReference type="NCBIfam" id="TIGR02176">
    <property type="entry name" value="pyruv_ox_red"/>
    <property type="match status" value="1"/>
</dbReference>
<gene>
    <name evidence="15" type="primary">nifJ</name>
    <name evidence="15" type="ORF">C3L24_12090</name>
</gene>
<comment type="similarity">
    <text evidence="1 10">Belongs to the pyruvate:ferredoxin/flavodoxin oxidoreductase family.</text>
</comment>